<feature type="domain" description="F5/8 type C" evidence="1">
    <location>
        <begin position="228"/>
        <end position="377"/>
    </location>
</feature>
<dbReference type="AlphaFoldDB" id="A0A1M4UV75"/>
<dbReference type="PROSITE" id="PS51257">
    <property type="entry name" value="PROKAR_LIPOPROTEIN"/>
    <property type="match status" value="1"/>
</dbReference>
<proteinExistence type="predicted"/>
<keyword evidence="3" id="KW-1185">Reference proteome</keyword>
<dbReference type="Proteomes" id="UP000184436">
    <property type="component" value="Unassembled WGS sequence"/>
</dbReference>
<evidence type="ECO:0000313" key="3">
    <source>
        <dbReference type="Proteomes" id="UP000184436"/>
    </source>
</evidence>
<gene>
    <name evidence="2" type="ORF">SAMN05444349_1048</name>
</gene>
<dbReference type="RefSeq" id="WP_025074800.1">
    <property type="nucleotide sequence ID" value="NZ_FQVD01000004.1"/>
</dbReference>
<dbReference type="OrthoDB" id="831253at2"/>
<dbReference type="PROSITE" id="PS50022">
    <property type="entry name" value="FA58C_3"/>
    <property type="match status" value="1"/>
</dbReference>
<dbReference type="SUPFAM" id="SSF49785">
    <property type="entry name" value="Galactose-binding domain-like"/>
    <property type="match status" value="1"/>
</dbReference>
<dbReference type="Gene3D" id="2.60.120.260">
    <property type="entry name" value="Galactose-binding domain-like"/>
    <property type="match status" value="1"/>
</dbReference>
<protein>
    <submittedName>
        <fullName evidence="2">F5/8 type C domain-containing protein</fullName>
    </submittedName>
</protein>
<evidence type="ECO:0000313" key="2">
    <source>
        <dbReference type="EMBL" id="SHE60671.1"/>
    </source>
</evidence>
<reference evidence="2 3" key="1">
    <citation type="submission" date="2016-11" db="EMBL/GenBank/DDBJ databases">
        <authorList>
            <person name="Jaros S."/>
            <person name="Januszkiewicz K."/>
            <person name="Wedrychowicz H."/>
        </authorList>
    </citation>
    <scope>NUCLEOTIDE SEQUENCE [LARGE SCALE GENOMIC DNA]</scope>
    <source>
        <strain evidence="2 3">DSM 26883</strain>
    </source>
</reference>
<dbReference type="Pfam" id="PF16389">
    <property type="entry name" value="DUF4998"/>
    <property type="match status" value="1"/>
</dbReference>
<evidence type="ECO:0000259" key="1">
    <source>
        <dbReference type="PROSITE" id="PS50022"/>
    </source>
</evidence>
<dbReference type="STRING" id="871325.SAMN05444349_1048"/>
<dbReference type="EMBL" id="FQVD01000004">
    <property type="protein sequence ID" value="SHE60671.1"/>
    <property type="molecule type" value="Genomic_DNA"/>
</dbReference>
<dbReference type="Pfam" id="PF00754">
    <property type="entry name" value="F5_F8_type_C"/>
    <property type="match status" value="1"/>
</dbReference>
<sequence>MKQRIYKNLAIASFLFGGILACTPMDDYKKFIGDGEISYTGRVDSVKIYSGEERVMVEGLLISDPKVCGCLIFWNNKMDSLDVPVERTEKVDTLRQIINLPENLYNFELYTYDQFNNRSVPVYKTGHSYGKNFISRLTNRPLDGTPISSEEGLSVKFLPVDKTLGPIYTVISYTNNQDKVDTVHIAIDQESSSIKDYKLGSKFSHYTLYIPDTLCIDTFKTVMQTDVVPMTKISKKNWEITDFDTQEETGEQGGKYGWANQIIDDDITTYWHACHTCNPRPPFPHWISFDMKETNEVTSFELTPRQDGGDPFKDFEILGSMDGTYWTSCGEFTLKNNRSTQRFSFTKPCTMRYVQIYMKNDYSGQPYTYLAEITLFK</sequence>
<name>A0A1M4UV75_9BACE</name>
<organism evidence="2 3">
    <name type="scientific">Bacteroides faecichinchillae</name>
    <dbReference type="NCBI Taxonomy" id="871325"/>
    <lineage>
        <taxon>Bacteria</taxon>
        <taxon>Pseudomonadati</taxon>
        <taxon>Bacteroidota</taxon>
        <taxon>Bacteroidia</taxon>
        <taxon>Bacteroidales</taxon>
        <taxon>Bacteroidaceae</taxon>
        <taxon>Bacteroides</taxon>
    </lineage>
</organism>
<dbReference type="InterPro" id="IPR008979">
    <property type="entry name" value="Galactose-bd-like_sf"/>
</dbReference>
<dbReference type="InterPro" id="IPR000421">
    <property type="entry name" value="FA58C"/>
</dbReference>
<accession>A0A1M4UV75</accession>